<proteinExistence type="predicted"/>
<dbReference type="Proteomes" id="UP001164539">
    <property type="component" value="Chromosome 7"/>
</dbReference>
<keyword evidence="1" id="KW-0456">Lyase</keyword>
<dbReference type="EMBL" id="CM051400">
    <property type="protein sequence ID" value="KAJ4715229.1"/>
    <property type="molecule type" value="Genomic_DNA"/>
</dbReference>
<gene>
    <name evidence="1" type="ORF">OWV82_013611</name>
</gene>
<name>A0ACC1XWY8_MELAZ</name>
<protein>
    <submittedName>
        <fullName evidence="1">Farnesylcysteine lyase</fullName>
    </submittedName>
</protein>
<sequence>FHVNGSRKLQAKLGNIGNISNMFSKTSIHSLLILLLLFSPQPTFQSGPTVCIIGSGIGGASVAHFLRQYSEPKTPNPPRILIFERNGVVGGRMATVNISGYTFEAGASILHPKNYHAVNYTNLLNLTIKKPSSSDESDSFGIWDGKKFVFKTISVRSKLPFVQKIVSFANSIYMMLRYGLSLLKMGAFVESTVDRFLKYYEIVETRPVFETVDEMLKWAGLYNLTKRPLEEELTEARLSPLLMQELVTVITRINYGQSLRISGLAGAVSLAGSGGGLWAVEEGNWQMAAGIIKHSDVELHLHEEIESVSSLGEYYELNSTKGNSYACQIAVVATPLDELNLRFIPSISIPERKLQHTHATFIRGALNPAYFGLDDASKIPQLVGTIEDPGLPFTSISVLKQHDQNDFTYKIFSRKPMADALLDDIFSVRKETIRINWGAYPHYKVPEVFAAIHIGWPAFILCECFRECS</sequence>
<feature type="non-terminal residue" evidence="1">
    <location>
        <position position="1"/>
    </location>
</feature>
<accession>A0ACC1XWY8</accession>
<organism evidence="1 2">
    <name type="scientific">Melia azedarach</name>
    <name type="common">Chinaberry tree</name>
    <dbReference type="NCBI Taxonomy" id="155640"/>
    <lineage>
        <taxon>Eukaryota</taxon>
        <taxon>Viridiplantae</taxon>
        <taxon>Streptophyta</taxon>
        <taxon>Embryophyta</taxon>
        <taxon>Tracheophyta</taxon>
        <taxon>Spermatophyta</taxon>
        <taxon>Magnoliopsida</taxon>
        <taxon>eudicotyledons</taxon>
        <taxon>Gunneridae</taxon>
        <taxon>Pentapetalae</taxon>
        <taxon>rosids</taxon>
        <taxon>malvids</taxon>
        <taxon>Sapindales</taxon>
        <taxon>Meliaceae</taxon>
        <taxon>Melia</taxon>
    </lineage>
</organism>
<keyword evidence="2" id="KW-1185">Reference proteome</keyword>
<reference evidence="1 2" key="1">
    <citation type="journal article" date="2023" name="Science">
        <title>Complex scaffold remodeling in plant triterpene biosynthesis.</title>
        <authorList>
            <person name="De La Pena R."/>
            <person name="Hodgson H."/>
            <person name="Liu J.C."/>
            <person name="Stephenson M.J."/>
            <person name="Martin A.C."/>
            <person name="Owen C."/>
            <person name="Harkess A."/>
            <person name="Leebens-Mack J."/>
            <person name="Jimenez L.E."/>
            <person name="Osbourn A."/>
            <person name="Sattely E.S."/>
        </authorList>
    </citation>
    <scope>NUCLEOTIDE SEQUENCE [LARGE SCALE GENOMIC DNA]</scope>
    <source>
        <strain evidence="2">cv. JPN11</strain>
        <tissue evidence="1">Leaf</tissue>
    </source>
</reference>
<evidence type="ECO:0000313" key="1">
    <source>
        <dbReference type="EMBL" id="KAJ4715229.1"/>
    </source>
</evidence>
<comment type="caution">
    <text evidence="1">The sequence shown here is derived from an EMBL/GenBank/DDBJ whole genome shotgun (WGS) entry which is preliminary data.</text>
</comment>
<evidence type="ECO:0000313" key="2">
    <source>
        <dbReference type="Proteomes" id="UP001164539"/>
    </source>
</evidence>